<name>A0A9D4YWQ4_CHLVU</name>
<feature type="signal peptide" evidence="1">
    <location>
        <begin position="1"/>
        <end position="19"/>
    </location>
</feature>
<proteinExistence type="predicted"/>
<evidence type="ECO:0000313" key="3">
    <source>
        <dbReference type="Proteomes" id="UP001055712"/>
    </source>
</evidence>
<gene>
    <name evidence="2" type="ORF">D9Q98_004899</name>
</gene>
<evidence type="ECO:0000256" key="1">
    <source>
        <dbReference type="SAM" id="SignalP"/>
    </source>
</evidence>
<dbReference type="AlphaFoldDB" id="A0A9D4YWQ4"/>
<dbReference type="EMBL" id="SIDB01000007">
    <property type="protein sequence ID" value="KAI3430303.1"/>
    <property type="molecule type" value="Genomic_DNA"/>
</dbReference>
<keyword evidence="1" id="KW-0732">Signal</keyword>
<reference evidence="2" key="2">
    <citation type="submission" date="2020-11" db="EMBL/GenBank/DDBJ databases">
        <authorList>
            <person name="Cecchin M."/>
            <person name="Marcolungo L."/>
            <person name="Rossato M."/>
            <person name="Girolomoni L."/>
            <person name="Cosentino E."/>
            <person name="Cuine S."/>
            <person name="Li-Beisson Y."/>
            <person name="Delledonne M."/>
            <person name="Ballottari M."/>
        </authorList>
    </citation>
    <scope>NUCLEOTIDE SEQUENCE</scope>
    <source>
        <strain evidence="2">211/11P</strain>
        <tissue evidence="2">Whole cell</tissue>
    </source>
</reference>
<protein>
    <submittedName>
        <fullName evidence="2">Uncharacterized protein</fullName>
    </submittedName>
</protein>
<reference evidence="2" key="1">
    <citation type="journal article" date="2019" name="Plant J.">
        <title>Chlorella vulgaris genome assembly and annotation reveals the molecular basis for metabolic acclimation to high light conditions.</title>
        <authorList>
            <person name="Cecchin M."/>
            <person name="Marcolungo L."/>
            <person name="Rossato M."/>
            <person name="Girolomoni L."/>
            <person name="Cosentino E."/>
            <person name="Cuine S."/>
            <person name="Li-Beisson Y."/>
            <person name="Delledonne M."/>
            <person name="Ballottari M."/>
        </authorList>
    </citation>
    <scope>NUCLEOTIDE SEQUENCE</scope>
    <source>
        <strain evidence="2">211/11P</strain>
    </source>
</reference>
<comment type="caution">
    <text evidence="2">The sequence shown here is derived from an EMBL/GenBank/DDBJ whole genome shotgun (WGS) entry which is preliminary data.</text>
</comment>
<dbReference type="PROSITE" id="PS51257">
    <property type="entry name" value="PROKAR_LIPOPROTEIN"/>
    <property type="match status" value="1"/>
</dbReference>
<sequence length="783" mass="83027">MKHLVCLLLILGVAVGACARGCSRADYVCSGSHTFCLGGIEMECAEGTRCTGVVNGQSPCTWDYPEASCPGPWEDGECCNARAYCFGGVKVKCKPGHACTGPKGDGCQPIVAENEACAGGDCESRTAKPDCSSHDCKPPCHGKDCKAHEPDCSSHDCKPPCDGKDCKAHEPDCSSHDCKPPCHGKDCEARVPDCSSHDCKPPCHGKDCKAHAPDCSSHDCKPPCDGKDCKAHEPDCSSHDCKPPCHGKDCKAHAPDCSSHDCKPPCHGKDCTGDHPTAPVANDHTSGDVQAADTHPEPETCGKHDWKCMADEKSFCDVGHTYTCPGDTICKGKPPCVRRVHCKEVPKTCDSSVHADWTCLDEREYCHAGEVLACPGGTKCTGSINGSSPCTSTQPSQQCPGHYDDWACINLHEFCVSGHVMTCGDGTFCTHLGGEGAPCTPHHSPATCPKGELTCISDNAFCQGGVTYYLPSDVVCKGTAPPVYERDDTCDRADNSCLNTGKFCYGGEVYKCADGYSCARSWDGKNPCTKDPPPPLCGGDWDDYSCVDASHYCLGGHAYKCASSKPWCVGGGKEEEGHDPCQAWKPHTACPASNQTCLNSTTFCSDGLHYNCPEEMTCKGKAPVPCVYSTGTCPPKPDSHPPECTSADYTCIDHRDYCYKGEILQCCEGSRCVTGKGCVEDKPPPVCPAGCVDYQCLDLQHFCLGGHAMSCGDGTSCTGKPGPGSPCRSDHTKVACPKGDWGCTSSRTYCIEGVEFDCPFGAMCMGKGPCVYPTTDESGRYGI</sequence>
<feature type="chain" id="PRO_5039368890" evidence="1">
    <location>
        <begin position="20"/>
        <end position="783"/>
    </location>
</feature>
<keyword evidence="3" id="KW-1185">Reference proteome</keyword>
<organism evidence="2 3">
    <name type="scientific">Chlorella vulgaris</name>
    <name type="common">Green alga</name>
    <dbReference type="NCBI Taxonomy" id="3077"/>
    <lineage>
        <taxon>Eukaryota</taxon>
        <taxon>Viridiplantae</taxon>
        <taxon>Chlorophyta</taxon>
        <taxon>core chlorophytes</taxon>
        <taxon>Trebouxiophyceae</taxon>
        <taxon>Chlorellales</taxon>
        <taxon>Chlorellaceae</taxon>
        <taxon>Chlorella clade</taxon>
        <taxon>Chlorella</taxon>
    </lineage>
</organism>
<dbReference type="OrthoDB" id="10313502at2759"/>
<dbReference type="Proteomes" id="UP001055712">
    <property type="component" value="Unassembled WGS sequence"/>
</dbReference>
<evidence type="ECO:0000313" key="2">
    <source>
        <dbReference type="EMBL" id="KAI3430303.1"/>
    </source>
</evidence>
<accession>A0A9D4YWQ4</accession>